<evidence type="ECO:0000313" key="2">
    <source>
        <dbReference type="EMBL" id="AEK36215.1"/>
    </source>
</evidence>
<protein>
    <submittedName>
        <fullName evidence="2">Uncharacterized protein</fullName>
    </submittedName>
</protein>
<dbReference type="AlphaFoldDB" id="G0HC53"/>
<name>G0HC53_CORVD</name>
<reference evidence="2 3" key="1">
    <citation type="journal article" date="2011" name="BMC Genomics">
        <title>Complete genome sequence of Corynebacterium variabile DSM 44702 isolated from the surface of smear-ripened cheeses and insights into cheese ripening and flavor generation.</title>
        <authorList>
            <person name="Schroeder J."/>
            <person name="Maus I."/>
            <person name="Trost E."/>
            <person name="Tauch A."/>
        </authorList>
    </citation>
    <scope>NUCLEOTIDE SEQUENCE [LARGE SCALE GENOMIC DNA]</scope>
    <source>
        <strain evidence="3">DSM 44702 / JCM 12073 / NCIMB 30131</strain>
    </source>
</reference>
<proteinExistence type="predicted"/>
<dbReference type="EMBL" id="CP002917">
    <property type="protein sequence ID" value="AEK36215.1"/>
    <property type="molecule type" value="Genomic_DNA"/>
</dbReference>
<evidence type="ECO:0000256" key="1">
    <source>
        <dbReference type="SAM" id="MobiDB-lite"/>
    </source>
</evidence>
<evidence type="ECO:0000313" key="3">
    <source>
        <dbReference type="Proteomes" id="UP000006659"/>
    </source>
</evidence>
<organism evidence="2 3">
    <name type="scientific">Corynebacterium variabile (strain DSM 44702 / CIP 107183 / JCM 12073 / NCIMB 30131)</name>
    <name type="common">Corynebacterium mooreparkense</name>
    <dbReference type="NCBI Taxonomy" id="858619"/>
    <lineage>
        <taxon>Bacteria</taxon>
        <taxon>Bacillati</taxon>
        <taxon>Actinomycetota</taxon>
        <taxon>Actinomycetes</taxon>
        <taxon>Mycobacteriales</taxon>
        <taxon>Corynebacteriaceae</taxon>
        <taxon>Corynebacterium</taxon>
    </lineage>
</organism>
<gene>
    <name evidence="2" type="ordered locus">CVAR_0863</name>
</gene>
<accession>G0HC53</accession>
<sequence>MYRQQRPPGHHNSTGTDHGGTLNTHTHTNPNADFLREMVADYTDDLQRSANRTEGIDHQFWQLVANHMRNLHKTM</sequence>
<feature type="region of interest" description="Disordered" evidence="1">
    <location>
        <begin position="1"/>
        <end position="30"/>
    </location>
</feature>
<dbReference type="KEGG" id="cva:CVAR_0863"/>
<dbReference type="RefSeq" id="WP_014009403.1">
    <property type="nucleotide sequence ID" value="NC_015859.1"/>
</dbReference>
<feature type="compositionally biased region" description="Low complexity" evidence="1">
    <location>
        <begin position="14"/>
        <end position="30"/>
    </location>
</feature>
<dbReference type="HOGENOM" id="CLU_2664911_0_0_11"/>
<dbReference type="Proteomes" id="UP000006659">
    <property type="component" value="Chromosome"/>
</dbReference>